<dbReference type="AlphaFoldDB" id="A0A2R4WQI9"/>
<feature type="region of interest" description="Disordered" evidence="1">
    <location>
        <begin position="56"/>
        <end position="78"/>
    </location>
</feature>
<evidence type="ECO:0000313" key="3">
    <source>
        <dbReference type="Proteomes" id="UP000244755"/>
    </source>
</evidence>
<evidence type="ECO:0000256" key="1">
    <source>
        <dbReference type="SAM" id="MobiDB-lite"/>
    </source>
</evidence>
<organism evidence="2 3">
    <name type="scientific">Methylobacterium currus</name>
    <dbReference type="NCBI Taxonomy" id="2051553"/>
    <lineage>
        <taxon>Bacteria</taxon>
        <taxon>Pseudomonadati</taxon>
        <taxon>Pseudomonadota</taxon>
        <taxon>Alphaproteobacteria</taxon>
        <taxon>Hyphomicrobiales</taxon>
        <taxon>Methylobacteriaceae</taxon>
        <taxon>Methylobacterium</taxon>
    </lineage>
</organism>
<keyword evidence="3" id="KW-1185">Reference proteome</keyword>
<name>A0A2R4WQI9_9HYPH</name>
<dbReference type="RefSeq" id="WP_099955591.1">
    <property type="nucleotide sequence ID" value="NZ_CP028843.1"/>
</dbReference>
<dbReference type="KEGG" id="mee:DA075_25395"/>
<evidence type="ECO:0000313" key="2">
    <source>
        <dbReference type="EMBL" id="AWB23814.1"/>
    </source>
</evidence>
<dbReference type="OrthoDB" id="46712at2"/>
<proteinExistence type="predicted"/>
<protein>
    <submittedName>
        <fullName evidence="2">Uncharacterized protein</fullName>
    </submittedName>
</protein>
<accession>A0A2R4WQI9</accession>
<dbReference type="EMBL" id="CP028843">
    <property type="protein sequence ID" value="AWB23814.1"/>
    <property type="molecule type" value="Genomic_DNA"/>
</dbReference>
<dbReference type="Proteomes" id="UP000244755">
    <property type="component" value="Chromosome 1"/>
</dbReference>
<gene>
    <name evidence="2" type="ORF">DA075_25395</name>
</gene>
<reference evidence="2 3" key="1">
    <citation type="submission" date="2018-04" db="EMBL/GenBank/DDBJ databases">
        <title>Methylobacterium sp. PR1016A genome.</title>
        <authorList>
            <person name="Park W."/>
        </authorList>
    </citation>
    <scope>NUCLEOTIDE SEQUENCE [LARGE SCALE GENOMIC DNA]</scope>
    <source>
        <strain evidence="2 3">PR1016A</strain>
    </source>
</reference>
<sequence>MPPARQLAGLLVQPFSVLDEGDAAVVSRVEQDDTARTVTGLARRFTALMRAAGKGKTVADDQDAARGHRRLDHAGADL</sequence>
<feature type="compositionally biased region" description="Basic and acidic residues" evidence="1">
    <location>
        <begin position="57"/>
        <end position="78"/>
    </location>
</feature>